<evidence type="ECO:0000256" key="7">
    <source>
        <dbReference type="RuleBase" id="RU003879"/>
    </source>
</evidence>
<keyword evidence="3" id="KW-1003">Cell membrane</keyword>
<proteinExistence type="inferred from homology"/>
<comment type="subcellular location">
    <subcellularLocation>
        <location evidence="1">Cell membrane</location>
        <topology evidence="1">Single-pass membrane protein</topology>
    </subcellularLocation>
    <subcellularLocation>
        <location evidence="7">Cell membrane</location>
        <topology evidence="7">Single-pass type II membrane protein</topology>
    </subcellularLocation>
</comment>
<dbReference type="PANTHER" id="PTHR30558:SF7">
    <property type="entry name" value="TOL-PAL SYSTEM PROTEIN TOLR"/>
    <property type="match status" value="1"/>
</dbReference>
<keyword evidence="5 8" id="KW-1133">Transmembrane helix</keyword>
<protein>
    <submittedName>
        <fullName evidence="9">Putative transport-related membrane protein</fullName>
    </submittedName>
</protein>
<keyword evidence="6 8" id="KW-0472">Membrane</keyword>
<dbReference type="EMBL" id="AP017928">
    <property type="protein sequence ID" value="BBA32027.1"/>
    <property type="molecule type" value="Genomic_DNA"/>
</dbReference>
<accession>A0A286T766</accession>
<dbReference type="Pfam" id="PF02472">
    <property type="entry name" value="ExbD"/>
    <property type="match status" value="1"/>
</dbReference>
<evidence type="ECO:0000313" key="10">
    <source>
        <dbReference type="Proteomes" id="UP000266313"/>
    </source>
</evidence>
<dbReference type="Gene3D" id="3.30.420.270">
    <property type="match status" value="1"/>
</dbReference>
<keyword evidence="7" id="KW-0813">Transport</keyword>
<comment type="similarity">
    <text evidence="2 7">Belongs to the ExbD/TolR family.</text>
</comment>
<gene>
    <name evidence="9" type="ORF">sS8_0057</name>
</gene>
<reference evidence="9 10" key="1">
    <citation type="submission" date="2016-12" db="EMBL/GenBank/DDBJ databases">
        <title>Genome sequencing of Methylocaldum marinum.</title>
        <authorList>
            <person name="Takeuchi M."/>
            <person name="Kamagata Y."/>
            <person name="Hiraoka S."/>
            <person name="Oshima K."/>
            <person name="Hattori M."/>
            <person name="Iwasaki W."/>
        </authorList>
    </citation>
    <scope>NUCLEOTIDE SEQUENCE [LARGE SCALE GENOMIC DNA]</scope>
    <source>
        <strain evidence="9 10">S8</strain>
    </source>
</reference>
<dbReference type="PANTHER" id="PTHR30558">
    <property type="entry name" value="EXBD MEMBRANE COMPONENT OF PMF-DRIVEN MACROMOLECULE IMPORT SYSTEM"/>
    <property type="match status" value="1"/>
</dbReference>
<evidence type="ECO:0000256" key="5">
    <source>
        <dbReference type="ARBA" id="ARBA00022989"/>
    </source>
</evidence>
<evidence type="ECO:0000256" key="6">
    <source>
        <dbReference type="ARBA" id="ARBA00023136"/>
    </source>
</evidence>
<evidence type="ECO:0000256" key="4">
    <source>
        <dbReference type="ARBA" id="ARBA00022692"/>
    </source>
</evidence>
<evidence type="ECO:0000313" key="9">
    <source>
        <dbReference type="EMBL" id="BBA32027.1"/>
    </source>
</evidence>
<organism evidence="9 10">
    <name type="scientific">Methylocaldum marinum</name>
    <dbReference type="NCBI Taxonomy" id="1432792"/>
    <lineage>
        <taxon>Bacteria</taxon>
        <taxon>Pseudomonadati</taxon>
        <taxon>Pseudomonadota</taxon>
        <taxon>Gammaproteobacteria</taxon>
        <taxon>Methylococcales</taxon>
        <taxon>Methylococcaceae</taxon>
        <taxon>Methylocaldum</taxon>
    </lineage>
</organism>
<dbReference type="KEGG" id="mmai:sS8_0057"/>
<dbReference type="GO" id="GO:0022857">
    <property type="term" value="F:transmembrane transporter activity"/>
    <property type="evidence" value="ECO:0007669"/>
    <property type="project" value="InterPro"/>
</dbReference>
<evidence type="ECO:0000256" key="8">
    <source>
        <dbReference type="SAM" id="Phobius"/>
    </source>
</evidence>
<keyword evidence="4 7" id="KW-0812">Transmembrane</keyword>
<dbReference type="InterPro" id="IPR003400">
    <property type="entry name" value="ExbD"/>
</dbReference>
<dbReference type="OrthoDB" id="9798629at2"/>
<evidence type="ECO:0000256" key="3">
    <source>
        <dbReference type="ARBA" id="ARBA00022475"/>
    </source>
</evidence>
<dbReference type="GO" id="GO:0015031">
    <property type="term" value="P:protein transport"/>
    <property type="evidence" value="ECO:0007669"/>
    <property type="project" value="UniProtKB-KW"/>
</dbReference>
<sequence length="142" mass="15297">MAFGSFSQGQGGMRPSAEINMVPLIDIMLVLLVIFMITTPLLTHNVKIDLPKAASQPSADRDEHIDLAIDGTGQLFWNNEAIDRAGMRERFAAAAQQQPQPEVHLRADKATAYQTIAEVLAASANAGVTRIGFVSDPNEALP</sequence>
<dbReference type="GO" id="GO:0005886">
    <property type="term" value="C:plasma membrane"/>
    <property type="evidence" value="ECO:0007669"/>
    <property type="project" value="UniProtKB-SubCell"/>
</dbReference>
<dbReference type="Proteomes" id="UP000266313">
    <property type="component" value="Chromosome"/>
</dbReference>
<keyword evidence="10" id="KW-1185">Reference proteome</keyword>
<dbReference type="RefSeq" id="WP_119627890.1">
    <property type="nucleotide sequence ID" value="NZ_AP017928.1"/>
</dbReference>
<keyword evidence="7" id="KW-0653">Protein transport</keyword>
<name>A0A286T766_9GAMM</name>
<dbReference type="AlphaFoldDB" id="A0A286T766"/>
<evidence type="ECO:0000256" key="2">
    <source>
        <dbReference type="ARBA" id="ARBA00005811"/>
    </source>
</evidence>
<evidence type="ECO:0000256" key="1">
    <source>
        <dbReference type="ARBA" id="ARBA00004162"/>
    </source>
</evidence>
<feature type="transmembrane region" description="Helical" evidence="8">
    <location>
        <begin position="20"/>
        <end position="42"/>
    </location>
</feature>